<feature type="non-terminal residue" evidence="2">
    <location>
        <position position="178"/>
    </location>
</feature>
<evidence type="ECO:0000256" key="1">
    <source>
        <dbReference type="SAM" id="MobiDB-lite"/>
    </source>
</evidence>
<evidence type="ECO:0000313" key="2">
    <source>
        <dbReference type="EMBL" id="JAS46065.1"/>
    </source>
</evidence>
<reference evidence="2" key="1">
    <citation type="submission" date="2015-11" db="EMBL/GenBank/DDBJ databases">
        <title>De novo transcriptome assembly of four potential Pierce s Disease insect vectors from Arizona vineyards.</title>
        <authorList>
            <person name="Tassone E.E."/>
        </authorList>
    </citation>
    <scope>NUCLEOTIDE SEQUENCE</scope>
</reference>
<dbReference type="AlphaFoldDB" id="A0A1B6F7C1"/>
<protein>
    <submittedName>
        <fullName evidence="2">Uncharacterized protein</fullName>
    </submittedName>
</protein>
<dbReference type="EMBL" id="GECZ01023704">
    <property type="protein sequence ID" value="JAS46065.1"/>
    <property type="molecule type" value="Transcribed_RNA"/>
</dbReference>
<organism evidence="2">
    <name type="scientific">Cuerna arida</name>
    <dbReference type="NCBI Taxonomy" id="1464854"/>
    <lineage>
        <taxon>Eukaryota</taxon>
        <taxon>Metazoa</taxon>
        <taxon>Ecdysozoa</taxon>
        <taxon>Arthropoda</taxon>
        <taxon>Hexapoda</taxon>
        <taxon>Insecta</taxon>
        <taxon>Pterygota</taxon>
        <taxon>Neoptera</taxon>
        <taxon>Paraneoptera</taxon>
        <taxon>Hemiptera</taxon>
        <taxon>Auchenorrhyncha</taxon>
        <taxon>Membracoidea</taxon>
        <taxon>Cicadellidae</taxon>
        <taxon>Cicadellinae</taxon>
        <taxon>Proconiini</taxon>
        <taxon>Cuerna</taxon>
    </lineage>
</organism>
<name>A0A1B6F7C1_9HEMI</name>
<proteinExistence type="predicted"/>
<accession>A0A1B6F7C1</accession>
<gene>
    <name evidence="2" type="ORF">g.46899</name>
</gene>
<feature type="non-terminal residue" evidence="2">
    <location>
        <position position="1"/>
    </location>
</feature>
<sequence length="178" mass="19612">YPTTGPLDSMLSMSLQMPPMGYQLAREPTSGQFLLLPTNQIAPQTFLWPNYNQTNVVVPQIPTATFHPIQPFQPFQPWQPLQLLNTAECICPPPAPTAATTDTRLIALTAIETQSKTVTKTALETKSEPVEKTDTIATQPQPEPEPEPKSDTASHDLSNLQLLSNSIVDHVRLQETAE</sequence>
<feature type="region of interest" description="Disordered" evidence="1">
    <location>
        <begin position="119"/>
        <end position="161"/>
    </location>
</feature>
<feature type="compositionally biased region" description="Basic and acidic residues" evidence="1">
    <location>
        <begin position="123"/>
        <end position="134"/>
    </location>
</feature>